<proteinExistence type="predicted"/>
<accession>A0AA40FFU3</accession>
<dbReference type="Proteomes" id="UP001177670">
    <property type="component" value="Unassembled WGS sequence"/>
</dbReference>
<protein>
    <submittedName>
        <fullName evidence="2">Uncharacterized protein</fullName>
    </submittedName>
</protein>
<gene>
    <name evidence="2" type="ORF">K0M31_015244</name>
</gene>
<evidence type="ECO:0000313" key="3">
    <source>
        <dbReference type="Proteomes" id="UP001177670"/>
    </source>
</evidence>
<feature type="compositionally biased region" description="Polar residues" evidence="1">
    <location>
        <begin position="46"/>
        <end position="70"/>
    </location>
</feature>
<reference evidence="2" key="1">
    <citation type="submission" date="2021-10" db="EMBL/GenBank/DDBJ databases">
        <title>Melipona bicolor Genome sequencing and assembly.</title>
        <authorList>
            <person name="Araujo N.S."/>
            <person name="Arias M.C."/>
        </authorList>
    </citation>
    <scope>NUCLEOTIDE SEQUENCE</scope>
    <source>
        <strain evidence="2">USP_2M_L1-L4_2017</strain>
        <tissue evidence="2">Whole body</tissue>
    </source>
</reference>
<sequence length="70" mass="8082">SPEEQTCPNPNLRAKQEHSYISIWVSTRTKSISSKVRLRQIYDPNGSKTKLNSELNFNPTETSKRTFGQR</sequence>
<evidence type="ECO:0000256" key="1">
    <source>
        <dbReference type="SAM" id="MobiDB-lite"/>
    </source>
</evidence>
<evidence type="ECO:0000313" key="2">
    <source>
        <dbReference type="EMBL" id="KAK1118197.1"/>
    </source>
</evidence>
<comment type="caution">
    <text evidence="2">The sequence shown here is derived from an EMBL/GenBank/DDBJ whole genome shotgun (WGS) entry which is preliminary data.</text>
</comment>
<keyword evidence="3" id="KW-1185">Reference proteome</keyword>
<name>A0AA40FFU3_9HYME</name>
<feature type="region of interest" description="Disordered" evidence="1">
    <location>
        <begin position="44"/>
        <end position="70"/>
    </location>
</feature>
<dbReference type="AlphaFoldDB" id="A0AA40FFU3"/>
<dbReference type="EMBL" id="JAHYIQ010000044">
    <property type="protein sequence ID" value="KAK1118197.1"/>
    <property type="molecule type" value="Genomic_DNA"/>
</dbReference>
<organism evidence="2 3">
    <name type="scientific">Melipona bicolor</name>
    <dbReference type="NCBI Taxonomy" id="60889"/>
    <lineage>
        <taxon>Eukaryota</taxon>
        <taxon>Metazoa</taxon>
        <taxon>Ecdysozoa</taxon>
        <taxon>Arthropoda</taxon>
        <taxon>Hexapoda</taxon>
        <taxon>Insecta</taxon>
        <taxon>Pterygota</taxon>
        <taxon>Neoptera</taxon>
        <taxon>Endopterygota</taxon>
        <taxon>Hymenoptera</taxon>
        <taxon>Apocrita</taxon>
        <taxon>Aculeata</taxon>
        <taxon>Apoidea</taxon>
        <taxon>Anthophila</taxon>
        <taxon>Apidae</taxon>
        <taxon>Melipona</taxon>
    </lineage>
</organism>
<feature type="non-terminal residue" evidence="2">
    <location>
        <position position="1"/>
    </location>
</feature>